<evidence type="ECO:0000256" key="2">
    <source>
        <dbReference type="ARBA" id="ARBA00022729"/>
    </source>
</evidence>
<evidence type="ECO:0000313" key="8">
    <source>
        <dbReference type="EMBL" id="CAJ0575191.1"/>
    </source>
</evidence>
<evidence type="ECO:0000313" key="9">
    <source>
        <dbReference type="Proteomes" id="UP001177023"/>
    </source>
</evidence>
<feature type="signal peptide" evidence="7">
    <location>
        <begin position="1"/>
        <end position="17"/>
    </location>
</feature>
<reference evidence="8" key="1">
    <citation type="submission" date="2023-06" db="EMBL/GenBank/DDBJ databases">
        <authorList>
            <person name="Delattre M."/>
        </authorList>
    </citation>
    <scope>NUCLEOTIDE SEQUENCE</scope>
    <source>
        <strain evidence="8">AF72</strain>
    </source>
</reference>
<protein>
    <recommendedName>
        <fullName evidence="10">Lysosome-associated membrane glycoprotein 1</fullName>
    </recommendedName>
</protein>
<evidence type="ECO:0000256" key="4">
    <source>
        <dbReference type="ARBA" id="ARBA00023136"/>
    </source>
</evidence>
<dbReference type="GO" id="GO:0031902">
    <property type="term" value="C:late endosome membrane"/>
    <property type="evidence" value="ECO:0007669"/>
    <property type="project" value="TreeGrafter"/>
</dbReference>
<evidence type="ECO:0000256" key="6">
    <source>
        <dbReference type="SAM" id="Phobius"/>
    </source>
</evidence>
<evidence type="ECO:0000256" key="3">
    <source>
        <dbReference type="ARBA" id="ARBA00022989"/>
    </source>
</evidence>
<keyword evidence="3 6" id="KW-1133">Transmembrane helix</keyword>
<dbReference type="GO" id="GO:0072594">
    <property type="term" value="P:establishment of protein localization to organelle"/>
    <property type="evidence" value="ECO:0007669"/>
    <property type="project" value="TreeGrafter"/>
</dbReference>
<feature type="transmembrane region" description="Helical" evidence="6">
    <location>
        <begin position="247"/>
        <end position="269"/>
    </location>
</feature>
<sequence length="299" mass="32990">MFWAALVFSTLLNGVTSAGSATTARGQWTLTKNGTTCIMMWAQIDLTLSYYSGTGQEQVDVPVQVPAAATTDGDCDAMLYLNGNYIKGQVLKLNFDSKAHLTSYREDAADAPTQDWKGWSATFAFARVEELKLGDNQWMLLQVNITANYTTDPAHFKIDGNNPVHTYYQHIDPAEPPDLADSIYASNGYSLNCPSKQKFAINSDPKYGPLAYIQFSLLKVQAFKSGADTTFGETETCPADQHNTDKVPIIVGGVLAGLTVLTLCVYLFYRARLPPEIINTVNPHSHYENKVMDDDEDEE</sequence>
<dbReference type="GO" id="GO:0005765">
    <property type="term" value="C:lysosomal membrane"/>
    <property type="evidence" value="ECO:0007669"/>
    <property type="project" value="TreeGrafter"/>
</dbReference>
<evidence type="ECO:0000256" key="1">
    <source>
        <dbReference type="ARBA" id="ARBA00022692"/>
    </source>
</evidence>
<evidence type="ECO:0000256" key="5">
    <source>
        <dbReference type="ARBA" id="ARBA00023180"/>
    </source>
</evidence>
<dbReference type="PANTHER" id="PTHR11506">
    <property type="entry name" value="LYSOSOME-ASSOCIATED MEMBRANE GLYCOPROTEIN"/>
    <property type="match status" value="1"/>
</dbReference>
<dbReference type="GO" id="GO:0005886">
    <property type="term" value="C:plasma membrane"/>
    <property type="evidence" value="ECO:0007669"/>
    <property type="project" value="TreeGrafter"/>
</dbReference>
<name>A0AA36G1W6_9BILA</name>
<feature type="chain" id="PRO_5041237696" description="Lysosome-associated membrane glycoprotein 1" evidence="7">
    <location>
        <begin position="18"/>
        <end position="299"/>
    </location>
</feature>
<keyword evidence="4 6" id="KW-0472">Membrane</keyword>
<evidence type="ECO:0000256" key="7">
    <source>
        <dbReference type="SAM" id="SignalP"/>
    </source>
</evidence>
<proteinExistence type="predicted"/>
<gene>
    <name evidence="8" type="ORF">MSPICULIGERA_LOCUS13506</name>
</gene>
<dbReference type="EMBL" id="CATQJA010002636">
    <property type="protein sequence ID" value="CAJ0575191.1"/>
    <property type="molecule type" value="Genomic_DNA"/>
</dbReference>
<accession>A0AA36G1W6</accession>
<keyword evidence="1 6" id="KW-0812">Transmembrane</keyword>
<keyword evidence="2 7" id="KW-0732">Signal</keyword>
<dbReference type="Proteomes" id="UP001177023">
    <property type="component" value="Unassembled WGS sequence"/>
</dbReference>
<dbReference type="PANTHER" id="PTHR11506:SF42">
    <property type="entry name" value="LYSOSOME-ASSOCIATED MEMBRANE GLYCOPROTEIN 5"/>
    <property type="match status" value="1"/>
</dbReference>
<dbReference type="Gene3D" id="2.40.160.110">
    <property type="match status" value="1"/>
</dbReference>
<feature type="non-terminal residue" evidence="8">
    <location>
        <position position="299"/>
    </location>
</feature>
<organism evidence="8 9">
    <name type="scientific">Mesorhabditis spiculigera</name>
    <dbReference type="NCBI Taxonomy" id="96644"/>
    <lineage>
        <taxon>Eukaryota</taxon>
        <taxon>Metazoa</taxon>
        <taxon>Ecdysozoa</taxon>
        <taxon>Nematoda</taxon>
        <taxon>Chromadorea</taxon>
        <taxon>Rhabditida</taxon>
        <taxon>Rhabditina</taxon>
        <taxon>Rhabditomorpha</taxon>
        <taxon>Rhabditoidea</taxon>
        <taxon>Rhabditidae</taxon>
        <taxon>Mesorhabditinae</taxon>
        <taxon>Mesorhabditis</taxon>
    </lineage>
</organism>
<comment type="caution">
    <text evidence="8">The sequence shown here is derived from an EMBL/GenBank/DDBJ whole genome shotgun (WGS) entry which is preliminary data.</text>
</comment>
<keyword evidence="5" id="KW-0325">Glycoprotein</keyword>
<dbReference type="InterPro" id="IPR002000">
    <property type="entry name" value="Lysosome-assoc_membr_glycop"/>
</dbReference>
<evidence type="ECO:0008006" key="10">
    <source>
        <dbReference type="Google" id="ProtNLM"/>
    </source>
</evidence>
<keyword evidence="9" id="KW-1185">Reference proteome</keyword>
<dbReference type="AlphaFoldDB" id="A0AA36G1W6"/>